<gene>
    <name evidence="1" type="ORF">WJX84_000510</name>
</gene>
<reference evidence="1 2" key="1">
    <citation type="journal article" date="2024" name="Nat. Commun.">
        <title>Phylogenomics reveals the evolutionary origins of lichenization in chlorophyte algae.</title>
        <authorList>
            <person name="Puginier C."/>
            <person name="Libourel C."/>
            <person name="Otte J."/>
            <person name="Skaloud P."/>
            <person name="Haon M."/>
            <person name="Grisel S."/>
            <person name="Petersen M."/>
            <person name="Berrin J.G."/>
            <person name="Delaux P.M."/>
            <person name="Dal Grande F."/>
            <person name="Keller J."/>
        </authorList>
    </citation>
    <scope>NUCLEOTIDE SEQUENCE [LARGE SCALE GENOMIC DNA]</scope>
    <source>
        <strain evidence="1 2">SAG 2523</strain>
    </source>
</reference>
<dbReference type="AlphaFoldDB" id="A0AAW1TI01"/>
<proteinExistence type="predicted"/>
<dbReference type="Proteomes" id="UP001485043">
    <property type="component" value="Unassembled WGS sequence"/>
</dbReference>
<evidence type="ECO:0000313" key="2">
    <source>
        <dbReference type="Proteomes" id="UP001485043"/>
    </source>
</evidence>
<keyword evidence="2" id="KW-1185">Reference proteome</keyword>
<name>A0AAW1TI01_9CHLO</name>
<dbReference type="EMBL" id="JALJOV010000001">
    <property type="protein sequence ID" value="KAK9869065.1"/>
    <property type="molecule type" value="Genomic_DNA"/>
</dbReference>
<accession>A0AAW1TI01</accession>
<evidence type="ECO:0000313" key="1">
    <source>
        <dbReference type="EMBL" id="KAK9869065.1"/>
    </source>
</evidence>
<organism evidence="1 2">
    <name type="scientific">Apatococcus fuscideae</name>
    <dbReference type="NCBI Taxonomy" id="2026836"/>
    <lineage>
        <taxon>Eukaryota</taxon>
        <taxon>Viridiplantae</taxon>
        <taxon>Chlorophyta</taxon>
        <taxon>core chlorophytes</taxon>
        <taxon>Trebouxiophyceae</taxon>
        <taxon>Chlorellales</taxon>
        <taxon>Chlorellaceae</taxon>
        <taxon>Apatococcus</taxon>
    </lineage>
</organism>
<protein>
    <submittedName>
        <fullName evidence="1">Uncharacterized protein</fullName>
    </submittedName>
</protein>
<comment type="caution">
    <text evidence="1">The sequence shown here is derived from an EMBL/GenBank/DDBJ whole genome shotgun (WGS) entry which is preliminary data.</text>
</comment>
<sequence>MDVENRFQGLPPGHMPGQSMPFGFMMPGSYPMQGMWGGPAGMGPMPNLPVAPGQQDLPFGMPYGPISMAYTYPYTSASPAMMYSQAMASGGFPYPIPASLQQMPAGRPAVLSPGAAAFHPGHWPDGGAWQ</sequence>